<feature type="active site" evidence="3">
    <location>
        <position position="78"/>
    </location>
</feature>
<evidence type="ECO:0000256" key="4">
    <source>
        <dbReference type="PIRSR" id="PIRSR601461-2"/>
    </source>
</evidence>
<dbReference type="AlphaFoldDB" id="A0AAY4CUW4"/>
<evidence type="ECO:0000256" key="5">
    <source>
        <dbReference type="RuleBase" id="RU000454"/>
    </source>
</evidence>
<dbReference type="Gene3D" id="6.10.140.60">
    <property type="match status" value="1"/>
</dbReference>
<dbReference type="PROSITE" id="PS51767">
    <property type="entry name" value="PEPTIDASE_A1"/>
    <property type="match status" value="1"/>
</dbReference>
<dbReference type="SUPFAM" id="SSF50630">
    <property type="entry name" value="Acid proteases"/>
    <property type="match status" value="1"/>
</dbReference>
<sequence>VKCRGQISLCAPCAVLVPLIKGKSIREAMREKGVFLPYVNAALKYQPPAVLAASGATAFYYGALSIGSPPQSFMVLFDTGSANLWVDSVYCNDKACNTHKKFDPKRSSTYTSSYGRFSMWYGAGDMDGIYGYDTVTLGSIVVPQQEVGLSVTEPGDNFVVAKFDGILGLAYPSDAGDQRPLMDTMMQEGLIQYNCVAFYLSRSDRAGSEVSFGEVDYSKFRGQLTWTPVTRQKWWQISVQSFKINNQPSSWCSQGCETMVDTGNPAIFMPNSVHQYTMNLLKVQPTQDGYMVDCSQINSLPTLTFTIGGVDFPVPPSAYVETTYRGGSPSCSVALYPTQPSAAHDLPLWILGDVFLQEYYSVFDRTYNRVGFAPAV</sequence>
<dbReference type="GO" id="GO:0006508">
    <property type="term" value="P:proteolysis"/>
    <property type="evidence" value="ECO:0007669"/>
    <property type="project" value="UniProtKB-KW"/>
</dbReference>
<dbReference type="FunFam" id="2.40.70.10:FF:000004">
    <property type="entry name" value="Pepsin A"/>
    <property type="match status" value="1"/>
</dbReference>
<dbReference type="PRINTS" id="PR00792">
    <property type="entry name" value="PEPSIN"/>
</dbReference>
<dbReference type="InterPro" id="IPR001461">
    <property type="entry name" value="Aspartic_peptidase_A1"/>
</dbReference>
<reference evidence="7" key="1">
    <citation type="submission" date="2025-08" db="UniProtKB">
        <authorList>
            <consortium name="Ensembl"/>
        </authorList>
    </citation>
    <scope>IDENTIFICATION</scope>
</reference>
<keyword evidence="5" id="KW-0064">Aspartyl protease</keyword>
<evidence type="ECO:0000313" key="8">
    <source>
        <dbReference type="Proteomes" id="UP000694580"/>
    </source>
</evidence>
<dbReference type="Proteomes" id="UP000694580">
    <property type="component" value="Unplaced"/>
</dbReference>
<feature type="active site" evidence="3">
    <location>
        <position position="261"/>
    </location>
</feature>
<dbReference type="PANTHER" id="PTHR47966:SF66">
    <property type="entry name" value="PEPSINOGEN C"/>
    <property type="match status" value="1"/>
</dbReference>
<dbReference type="InterPro" id="IPR033121">
    <property type="entry name" value="PEPTIDASE_A1"/>
</dbReference>
<dbReference type="GO" id="GO:0004190">
    <property type="term" value="F:aspartic-type endopeptidase activity"/>
    <property type="evidence" value="ECO:0007669"/>
    <property type="project" value="UniProtKB-KW"/>
</dbReference>
<dbReference type="GeneTree" id="ENSGT00940000164965"/>
<dbReference type="InterPro" id="IPR021109">
    <property type="entry name" value="Peptidase_aspartic_dom_sf"/>
</dbReference>
<proteinExistence type="inferred from homology"/>
<feature type="disulfide bond" evidence="4">
    <location>
        <begin position="91"/>
        <end position="96"/>
    </location>
</feature>
<evidence type="ECO:0000256" key="1">
    <source>
        <dbReference type="ARBA" id="ARBA00007447"/>
    </source>
</evidence>
<name>A0AAY4CUW4_9TELE</name>
<evidence type="ECO:0000259" key="6">
    <source>
        <dbReference type="PROSITE" id="PS51767"/>
    </source>
</evidence>
<dbReference type="Pfam" id="PF00026">
    <property type="entry name" value="Asp"/>
    <property type="match status" value="1"/>
</dbReference>
<dbReference type="Pfam" id="PF07966">
    <property type="entry name" value="A1_Propeptide"/>
    <property type="match status" value="1"/>
</dbReference>
<keyword evidence="5" id="KW-0378">Hydrolase</keyword>
<dbReference type="Ensembl" id="ENSDCDT00010046553.1">
    <property type="protein sequence ID" value="ENSDCDP00010037045.1"/>
    <property type="gene ID" value="ENSDCDG00010024098.1"/>
</dbReference>
<keyword evidence="8" id="KW-1185">Reference proteome</keyword>
<organism evidence="7 8">
    <name type="scientific">Denticeps clupeoides</name>
    <name type="common">denticle herring</name>
    <dbReference type="NCBI Taxonomy" id="299321"/>
    <lineage>
        <taxon>Eukaryota</taxon>
        <taxon>Metazoa</taxon>
        <taxon>Chordata</taxon>
        <taxon>Craniata</taxon>
        <taxon>Vertebrata</taxon>
        <taxon>Euteleostomi</taxon>
        <taxon>Actinopterygii</taxon>
        <taxon>Neopterygii</taxon>
        <taxon>Teleostei</taxon>
        <taxon>Clupei</taxon>
        <taxon>Clupeiformes</taxon>
        <taxon>Denticipitoidei</taxon>
        <taxon>Denticipitidae</taxon>
        <taxon>Denticeps</taxon>
    </lineage>
</organism>
<keyword evidence="5" id="KW-0645">Protease</keyword>
<protein>
    <recommendedName>
        <fullName evidence="6">Peptidase A1 domain-containing protein</fullName>
    </recommendedName>
</protein>
<feature type="domain" description="Peptidase A1" evidence="6">
    <location>
        <begin position="60"/>
        <end position="373"/>
    </location>
</feature>
<evidence type="ECO:0000313" key="7">
    <source>
        <dbReference type="Ensembl" id="ENSDCDP00010037045.1"/>
    </source>
</evidence>
<reference evidence="7" key="2">
    <citation type="submission" date="2025-09" db="UniProtKB">
        <authorList>
            <consortium name="Ensembl"/>
        </authorList>
    </citation>
    <scope>IDENTIFICATION</scope>
</reference>
<accession>A0AAY4CUW4</accession>
<dbReference type="InterPro" id="IPR001969">
    <property type="entry name" value="Aspartic_peptidase_AS"/>
</dbReference>
<keyword evidence="2 4" id="KW-1015">Disulfide bond</keyword>
<comment type="similarity">
    <text evidence="1 5">Belongs to the peptidase A1 family.</text>
</comment>
<evidence type="ECO:0000256" key="2">
    <source>
        <dbReference type="ARBA" id="ARBA00023157"/>
    </source>
</evidence>
<gene>
    <name evidence="7" type="primary">PGC</name>
</gene>
<dbReference type="InterPro" id="IPR012848">
    <property type="entry name" value="Aspartic_peptidase_N"/>
</dbReference>
<dbReference type="PANTHER" id="PTHR47966">
    <property type="entry name" value="BETA-SITE APP-CLEAVING ENZYME, ISOFORM A-RELATED"/>
    <property type="match status" value="1"/>
</dbReference>
<dbReference type="PROSITE" id="PS00141">
    <property type="entry name" value="ASP_PROTEASE"/>
    <property type="match status" value="1"/>
</dbReference>
<evidence type="ECO:0000256" key="3">
    <source>
        <dbReference type="PIRSR" id="PIRSR601461-1"/>
    </source>
</evidence>
<dbReference type="Gene3D" id="2.40.70.10">
    <property type="entry name" value="Acid Proteases"/>
    <property type="match status" value="2"/>
</dbReference>